<reference evidence="1 2" key="1">
    <citation type="submission" date="2012-06" db="EMBL/GenBank/DDBJ databases">
        <title>The complete chromosome of genome of Turneriella parva DSM 21527.</title>
        <authorList>
            <consortium name="US DOE Joint Genome Institute (JGI-PGF)"/>
            <person name="Lucas S."/>
            <person name="Han J."/>
            <person name="Lapidus A."/>
            <person name="Bruce D."/>
            <person name="Goodwin L."/>
            <person name="Pitluck S."/>
            <person name="Peters L."/>
            <person name="Kyrpides N."/>
            <person name="Mavromatis K."/>
            <person name="Ivanova N."/>
            <person name="Mikhailova N."/>
            <person name="Chertkov O."/>
            <person name="Detter J.C."/>
            <person name="Tapia R."/>
            <person name="Han C."/>
            <person name="Land M."/>
            <person name="Hauser L."/>
            <person name="Markowitz V."/>
            <person name="Cheng J.-F."/>
            <person name="Hugenholtz P."/>
            <person name="Woyke T."/>
            <person name="Wu D."/>
            <person name="Gronow S."/>
            <person name="Wellnitz S."/>
            <person name="Brambilla E."/>
            <person name="Klenk H.-P."/>
            <person name="Eisen J.A."/>
        </authorList>
    </citation>
    <scope>NUCLEOTIDE SEQUENCE [LARGE SCALE GENOMIC DNA]</scope>
    <source>
        <strain evidence="2">ATCC BAA-1111 / DSM 21527 / NCTC 11395 / H</strain>
    </source>
</reference>
<proteinExistence type="predicted"/>
<dbReference type="KEGG" id="tpx:Turpa_2486"/>
<protein>
    <submittedName>
        <fullName evidence="1">Thiamine S protein</fullName>
    </submittedName>
</protein>
<dbReference type="Gene3D" id="3.10.20.30">
    <property type="match status" value="1"/>
</dbReference>
<dbReference type="RefSeq" id="WP_014803633.1">
    <property type="nucleotide sequence ID" value="NC_018020.1"/>
</dbReference>
<keyword evidence="2" id="KW-1185">Reference proteome</keyword>
<sequence>MKIEVHFYAQLRDFFGDSLSLELSEAATVATLFTALTEKNALAADWLKVSRAASDEAFLTPDTLLTAGARCYILPPSSGG</sequence>
<dbReference type="AlphaFoldDB" id="I4B770"/>
<dbReference type="STRING" id="869212.Turpa_2486"/>
<accession>I4B770</accession>
<evidence type="ECO:0000313" key="1">
    <source>
        <dbReference type="EMBL" id="AFM13127.1"/>
    </source>
</evidence>
<dbReference type="InterPro" id="IPR003749">
    <property type="entry name" value="ThiS/MoaD-like"/>
</dbReference>
<dbReference type="InterPro" id="IPR016155">
    <property type="entry name" value="Mopterin_synth/thiamin_S_b"/>
</dbReference>
<dbReference type="EMBL" id="CP002959">
    <property type="protein sequence ID" value="AFM13127.1"/>
    <property type="molecule type" value="Genomic_DNA"/>
</dbReference>
<dbReference type="HOGENOM" id="CLU_2588721_0_0_12"/>
<dbReference type="Proteomes" id="UP000006048">
    <property type="component" value="Chromosome"/>
</dbReference>
<organism evidence="1 2">
    <name type="scientific">Turneriella parva (strain ATCC BAA-1111 / DSM 21527 / NCTC 11395 / H)</name>
    <name type="common">Leptospira parva</name>
    <dbReference type="NCBI Taxonomy" id="869212"/>
    <lineage>
        <taxon>Bacteria</taxon>
        <taxon>Pseudomonadati</taxon>
        <taxon>Spirochaetota</taxon>
        <taxon>Spirochaetia</taxon>
        <taxon>Leptospirales</taxon>
        <taxon>Leptospiraceae</taxon>
        <taxon>Turneriella</taxon>
    </lineage>
</organism>
<name>I4B770_TURPD</name>
<dbReference type="Pfam" id="PF02597">
    <property type="entry name" value="ThiS"/>
    <property type="match status" value="1"/>
</dbReference>
<gene>
    <name evidence="1" type="ordered locus">Turpa_2486</name>
</gene>
<evidence type="ECO:0000313" key="2">
    <source>
        <dbReference type="Proteomes" id="UP000006048"/>
    </source>
</evidence>
<dbReference type="CDD" id="cd17040">
    <property type="entry name" value="Ubl_MoaD_like"/>
    <property type="match status" value="1"/>
</dbReference>
<dbReference type="SUPFAM" id="SSF54285">
    <property type="entry name" value="MoaD/ThiS"/>
    <property type="match status" value="1"/>
</dbReference>
<dbReference type="InterPro" id="IPR012675">
    <property type="entry name" value="Beta-grasp_dom_sf"/>
</dbReference>